<dbReference type="InterPro" id="IPR050625">
    <property type="entry name" value="ParA/MinD_ATPase"/>
</dbReference>
<evidence type="ECO:0000313" key="4">
    <source>
        <dbReference type="Proteomes" id="UP001558474"/>
    </source>
</evidence>
<gene>
    <name evidence="3" type="ORF">ABFW12_18555</name>
</gene>
<keyword evidence="4" id="KW-1185">Reference proteome</keyword>
<feature type="region of interest" description="Disordered" evidence="1">
    <location>
        <begin position="131"/>
        <end position="175"/>
    </location>
</feature>
<organism evidence="3 4">
    <name type="scientific">Mycolicibacterium porcinum</name>
    <dbReference type="NCBI Taxonomy" id="39693"/>
    <lineage>
        <taxon>Bacteria</taxon>
        <taxon>Bacillati</taxon>
        <taxon>Actinomycetota</taxon>
        <taxon>Actinomycetes</taxon>
        <taxon>Mycobacteriales</taxon>
        <taxon>Mycobacteriaceae</taxon>
        <taxon>Mycolicibacterium</taxon>
    </lineage>
</organism>
<dbReference type="Pfam" id="PF01656">
    <property type="entry name" value="CbiA"/>
    <property type="match status" value="1"/>
</dbReference>
<dbReference type="RefSeq" id="WP_368573458.1">
    <property type="nucleotide sequence ID" value="NZ_JBDLOU010000040.1"/>
</dbReference>
<feature type="compositionally biased region" description="Basic and acidic residues" evidence="1">
    <location>
        <begin position="33"/>
        <end position="50"/>
    </location>
</feature>
<dbReference type="PANTHER" id="PTHR43384:SF14">
    <property type="entry name" value="ESX-1 SECRETION-ASSOCIATED PROTEIN ESPI"/>
    <property type="match status" value="1"/>
</dbReference>
<dbReference type="InterPro" id="IPR027417">
    <property type="entry name" value="P-loop_NTPase"/>
</dbReference>
<sequence length="502" mass="53882">MSSAEISGEGKHYNPSPAWPDEAANAGAGERIGGMDDDRTQVVSEKDLAEARGQWKARPPADSAGAEPLASPTGEAPAAPSRPPQVESPSSAAIPTTNPAQTVSRPADFAQHGGAQWANPPAHGMRELGRFETHQGHNPGPKPWAQHTGQFPQAQPMPPQQGYAPHPGPAPRGFGPAPLVANGTLTDGLASKLRQEAFTTEVKPRPESGWRKAVLKGSFGLINPGESRIERIDRERRAQVGANIPRTEFIFAVMSPRGGVAKTTTTAALGSMFAKIRSGDAIVIDADANKGSLASRVNPEARATHKDLLADKNIRGVSDIRQYAKPNSVYLDVLAGDESNVAPTVYDAESLVNTINVLRGRYSIIGIDVGQNLHDPVVDQILDTVTALVVVSGLWYGAGKAAVGMYDWLVQNGRGDLVQRSTLVISDRHPQLNKAFKAGVEENVAPTLWKDPVYIPYDHHLYEDTVINLDQLAKPTYRAYLETAARLASYYGQPALPRRRSA</sequence>
<dbReference type="SUPFAM" id="SSF52540">
    <property type="entry name" value="P-loop containing nucleoside triphosphate hydrolases"/>
    <property type="match status" value="1"/>
</dbReference>
<evidence type="ECO:0000256" key="1">
    <source>
        <dbReference type="SAM" id="MobiDB-lite"/>
    </source>
</evidence>
<dbReference type="Gene3D" id="3.40.50.300">
    <property type="entry name" value="P-loop containing nucleotide triphosphate hydrolases"/>
    <property type="match status" value="1"/>
</dbReference>
<reference evidence="3 4" key="1">
    <citation type="submission" date="2024-04" db="EMBL/GenBank/DDBJ databases">
        <title>Genomic Markers of Mycobacteria.</title>
        <authorList>
            <person name="Soliman M.S."/>
            <person name="Elkholy A."/>
            <person name="Soliman N.S."/>
            <person name="Abbas A."/>
            <person name="Khayrat S."/>
            <person name="Shawky S."/>
        </authorList>
    </citation>
    <scope>NUCLEOTIDE SEQUENCE [LARGE SCALE GENOMIC DNA]</scope>
    <source>
        <strain evidence="3 4">Egy-CU-AM5</strain>
    </source>
</reference>
<name>A0ABV3VIZ7_9MYCO</name>
<dbReference type="Proteomes" id="UP001558474">
    <property type="component" value="Unassembled WGS sequence"/>
</dbReference>
<feature type="domain" description="CobQ/CobB/MinD/ParA nucleotide binding" evidence="2">
    <location>
        <begin position="252"/>
        <end position="363"/>
    </location>
</feature>
<feature type="region of interest" description="Disordered" evidence="1">
    <location>
        <begin position="1"/>
        <end position="104"/>
    </location>
</feature>
<feature type="compositionally biased region" description="Polar residues" evidence="1">
    <location>
        <begin position="87"/>
        <end position="104"/>
    </location>
</feature>
<dbReference type="EMBL" id="JBDLOU010000040">
    <property type="protein sequence ID" value="MEX3740225.1"/>
    <property type="molecule type" value="Genomic_DNA"/>
</dbReference>
<proteinExistence type="predicted"/>
<evidence type="ECO:0000313" key="3">
    <source>
        <dbReference type="EMBL" id="MEX3740225.1"/>
    </source>
</evidence>
<dbReference type="PANTHER" id="PTHR43384">
    <property type="entry name" value="SEPTUM SITE-DETERMINING PROTEIN MIND HOMOLOG, CHLOROPLASTIC-RELATED"/>
    <property type="match status" value="1"/>
</dbReference>
<comment type="caution">
    <text evidence="3">The sequence shown here is derived from an EMBL/GenBank/DDBJ whole genome shotgun (WGS) entry which is preliminary data.</text>
</comment>
<feature type="compositionally biased region" description="Low complexity" evidence="1">
    <location>
        <begin position="149"/>
        <end position="175"/>
    </location>
</feature>
<evidence type="ECO:0000259" key="2">
    <source>
        <dbReference type="Pfam" id="PF01656"/>
    </source>
</evidence>
<protein>
    <recommendedName>
        <fullName evidence="2">CobQ/CobB/MinD/ParA nucleotide binding domain-containing protein</fullName>
    </recommendedName>
</protein>
<dbReference type="InterPro" id="IPR002586">
    <property type="entry name" value="CobQ/CobB/MinD/ParA_Nub-bd_dom"/>
</dbReference>
<accession>A0ABV3VIZ7</accession>